<gene>
    <name evidence="2" type="ORF">EDC28_109124</name>
</gene>
<dbReference type="Pfam" id="PF12321">
    <property type="entry name" value="DUF3634"/>
    <property type="match status" value="1"/>
</dbReference>
<reference evidence="2 3" key="1">
    <citation type="submission" date="2018-11" db="EMBL/GenBank/DDBJ databases">
        <title>Genomic Encyclopedia of Type Strains, Phase IV (KMG-IV): sequencing the most valuable type-strain genomes for metagenomic binning, comparative biology and taxonomic classification.</title>
        <authorList>
            <person name="Goeker M."/>
        </authorList>
    </citation>
    <scope>NUCLEOTIDE SEQUENCE [LARGE SCALE GENOMIC DNA]</scope>
    <source>
        <strain evidence="2 3">DSM 21945</strain>
    </source>
</reference>
<dbReference type="OrthoDB" id="7064329at2"/>
<keyword evidence="1" id="KW-0812">Transmembrane</keyword>
<dbReference type="InterPro" id="IPR022090">
    <property type="entry name" value="DUF3634"/>
</dbReference>
<dbReference type="AlphaFoldDB" id="A0A3N1P680"/>
<name>A0A3N1P680_9GAMM</name>
<proteinExistence type="predicted"/>
<sequence length="125" mass="14204">MDLSRFSINSEALIVFSLLMLVGYLLVKQLFCVFSLQFKKGKVRVTKGSVPPDFLAACQRIANKTNIKGSVFAYKTRLGLQLSFSANFPPLIKDKVLSAFPHERLDRSFFRRHPKKGELPDKDQP</sequence>
<evidence type="ECO:0000256" key="1">
    <source>
        <dbReference type="SAM" id="Phobius"/>
    </source>
</evidence>
<dbReference type="STRING" id="584787.GCA_001247655_02053"/>
<dbReference type="RefSeq" id="WP_123422299.1">
    <property type="nucleotide sequence ID" value="NZ_JBLXAC010000003.1"/>
</dbReference>
<evidence type="ECO:0000313" key="2">
    <source>
        <dbReference type="EMBL" id="ROQ22637.1"/>
    </source>
</evidence>
<keyword evidence="1" id="KW-1133">Transmembrane helix</keyword>
<accession>A0A3N1P680</accession>
<keyword evidence="3" id="KW-1185">Reference proteome</keyword>
<organism evidence="2 3">
    <name type="scientific">Gallaecimonas pentaromativorans</name>
    <dbReference type="NCBI Taxonomy" id="584787"/>
    <lineage>
        <taxon>Bacteria</taxon>
        <taxon>Pseudomonadati</taxon>
        <taxon>Pseudomonadota</taxon>
        <taxon>Gammaproteobacteria</taxon>
        <taxon>Enterobacterales</taxon>
        <taxon>Gallaecimonadaceae</taxon>
        <taxon>Gallaecimonas</taxon>
    </lineage>
</organism>
<keyword evidence="1" id="KW-0472">Membrane</keyword>
<comment type="caution">
    <text evidence="2">The sequence shown here is derived from an EMBL/GenBank/DDBJ whole genome shotgun (WGS) entry which is preliminary data.</text>
</comment>
<dbReference type="EMBL" id="RJUL01000009">
    <property type="protein sequence ID" value="ROQ22637.1"/>
    <property type="molecule type" value="Genomic_DNA"/>
</dbReference>
<dbReference type="Proteomes" id="UP000268033">
    <property type="component" value="Unassembled WGS sequence"/>
</dbReference>
<evidence type="ECO:0000313" key="3">
    <source>
        <dbReference type="Proteomes" id="UP000268033"/>
    </source>
</evidence>
<protein>
    <submittedName>
        <fullName evidence="2">Uncharacterized protein DUF3634</fullName>
    </submittedName>
</protein>
<feature type="transmembrane region" description="Helical" evidence="1">
    <location>
        <begin position="12"/>
        <end position="34"/>
    </location>
</feature>